<name>A0A3A9AGW0_9FIRM</name>
<reference evidence="1 2" key="1">
    <citation type="submission" date="2018-09" db="EMBL/GenBank/DDBJ databases">
        <title>Murine metabolic-syndrome-specific gut microbial biobank.</title>
        <authorList>
            <person name="Liu C."/>
        </authorList>
    </citation>
    <scope>NUCLEOTIDE SEQUENCE [LARGE SCALE GENOMIC DNA]</scope>
    <source>
        <strain evidence="1 2">0.1xD8-82</strain>
    </source>
</reference>
<evidence type="ECO:0000313" key="1">
    <source>
        <dbReference type="EMBL" id="RKI90722.1"/>
    </source>
</evidence>
<proteinExistence type="predicted"/>
<comment type="caution">
    <text evidence="1">The sequence shown here is derived from an EMBL/GenBank/DDBJ whole genome shotgun (WGS) entry which is preliminary data.</text>
</comment>
<organism evidence="1 2">
    <name type="scientific">Parablautia intestinalis</name>
    <dbReference type="NCBI Taxonomy" id="2320100"/>
    <lineage>
        <taxon>Bacteria</taxon>
        <taxon>Bacillati</taxon>
        <taxon>Bacillota</taxon>
        <taxon>Clostridia</taxon>
        <taxon>Lachnospirales</taxon>
        <taxon>Lachnospiraceae</taxon>
        <taxon>Parablautia</taxon>
    </lineage>
</organism>
<dbReference type="Proteomes" id="UP000280696">
    <property type="component" value="Unassembled WGS sequence"/>
</dbReference>
<sequence length="102" mass="11435">MGLIYQISDRRLFYVLKRPILMTNSEVSGECRGVVSGEGASSSLSPRRLRAKYTLRTKLRFVLRGFRPCRGQIHAGVDLQSERAGLYLSMPPKEQAHGCCCC</sequence>
<accession>A0A3A9AGW0</accession>
<dbReference type="AlphaFoldDB" id="A0A3A9AGW0"/>
<protein>
    <submittedName>
        <fullName evidence="1">Uncharacterized protein</fullName>
    </submittedName>
</protein>
<keyword evidence="2" id="KW-1185">Reference proteome</keyword>
<evidence type="ECO:0000313" key="2">
    <source>
        <dbReference type="Proteomes" id="UP000280696"/>
    </source>
</evidence>
<dbReference type="EMBL" id="RAYQ01000013">
    <property type="protein sequence ID" value="RKI90722.1"/>
    <property type="molecule type" value="Genomic_DNA"/>
</dbReference>
<gene>
    <name evidence="1" type="ORF">D7V94_13205</name>
</gene>